<dbReference type="AlphaFoldDB" id="A0A5C6USY7"/>
<dbReference type="EMBL" id="VORB01000011">
    <property type="protein sequence ID" value="TXC76099.1"/>
    <property type="molecule type" value="Genomic_DNA"/>
</dbReference>
<name>A0A5C6USY7_9FLAO</name>
<dbReference type="PANTHER" id="PTHR43284:SF1">
    <property type="entry name" value="ASPARAGINE SYNTHETASE"/>
    <property type="match status" value="1"/>
</dbReference>
<evidence type="ECO:0000256" key="7">
    <source>
        <dbReference type="ARBA" id="ARBA00048741"/>
    </source>
</evidence>
<dbReference type="InterPro" id="IPR033738">
    <property type="entry name" value="AsnB_N"/>
</dbReference>
<comment type="similarity">
    <text evidence="2">Belongs to the asparagine synthetase family.</text>
</comment>
<keyword evidence="8" id="KW-0028">Amino-acid biosynthesis</keyword>
<reference evidence="12 13" key="1">
    <citation type="submission" date="2019-08" db="EMBL/GenBank/DDBJ databases">
        <title>Genome of Luteibaculum oceani JCM 18817.</title>
        <authorList>
            <person name="Bowman J.P."/>
        </authorList>
    </citation>
    <scope>NUCLEOTIDE SEQUENCE [LARGE SCALE GENOMIC DNA]</scope>
    <source>
        <strain evidence="12 13">JCM 18817</strain>
    </source>
</reference>
<dbReference type="OrthoDB" id="9763290at2"/>
<keyword evidence="8" id="KW-0061">Asparagine biosynthesis</keyword>
<dbReference type="GO" id="GO:0005829">
    <property type="term" value="C:cytosol"/>
    <property type="evidence" value="ECO:0007669"/>
    <property type="project" value="TreeGrafter"/>
</dbReference>
<dbReference type="NCBIfam" id="TIGR01536">
    <property type="entry name" value="asn_synth_AEB"/>
    <property type="match status" value="1"/>
</dbReference>
<proteinExistence type="inferred from homology"/>
<gene>
    <name evidence="12" type="primary">asnB</name>
    <name evidence="12" type="ORF">FRX97_11345</name>
</gene>
<dbReference type="Proteomes" id="UP000321168">
    <property type="component" value="Unassembled WGS sequence"/>
</dbReference>
<dbReference type="Pfam" id="PF13537">
    <property type="entry name" value="GATase_7"/>
    <property type="match status" value="1"/>
</dbReference>
<dbReference type="InterPro" id="IPR017932">
    <property type="entry name" value="GATase_2_dom"/>
</dbReference>
<evidence type="ECO:0000256" key="1">
    <source>
        <dbReference type="ARBA" id="ARBA00005187"/>
    </source>
</evidence>
<evidence type="ECO:0000256" key="8">
    <source>
        <dbReference type="PIRSR" id="PIRSR001589-1"/>
    </source>
</evidence>
<dbReference type="InterPro" id="IPR029055">
    <property type="entry name" value="Ntn_hydrolases_N"/>
</dbReference>
<accession>A0A5C6USY7</accession>
<evidence type="ECO:0000256" key="9">
    <source>
        <dbReference type="PIRSR" id="PIRSR001589-2"/>
    </source>
</evidence>
<dbReference type="RefSeq" id="WP_147015337.1">
    <property type="nucleotide sequence ID" value="NZ_VORB01000011.1"/>
</dbReference>
<sequence>MCGIAGYIDFSKTLGEDHLKPMCDALTHRGPDAEGRTVHLHPNAHIGLGHRRLSILDLSAEGIQPMEKNGISIVFNGEIYNFNEIKTELESYGAKFKSRTDTEVIIEAYREWGMSCLTKFKGMFAFALYDERKEKVYVVRDRVGVKPLFVYHKGQHILFGSELKCFHESPVFEKELDHTALSLFLKLSYIPTPYCIFKHTQKVKPGHILEINLNKQSIVEKKYWDVVDAYNAPPLDLSYAEAVDELERLLRKNFMYRMVADVPVGVFLSGGYDSAAVASIIQDQTSSPIKTFTVGFNEVDFDEAKDAEKIAKHIGSEHYTLTCTPENASDIFHKIPQVYDEPFADNSVVPTMLVSKFAKQEVKVALSGDGGDEIFGGYNKFKQALDFTQRYPHLLQTVLGKAMSLIDPESLPILRNTHNFSSRYEKMINIWMSHSPFVALKNISYYITDEEVKKILNVPFDSPTTFFDIEGKLAPHNDYLNKLLAIDYKTFLMDNNMVKIDRASMSVGLEGREPFLDQEIIEFAARLPSHYKIRSGYTKSMLKHVTHRYIDPALMDRPKKPFIAPLKEWFKDDMRGLMMDYINKETLDQQEIFNTKEVLAMRDKYLQDRGVGHQKVWNILLFQLWYKAYM</sequence>
<comment type="pathway">
    <text evidence="1">Amino-acid biosynthesis; L-asparagine biosynthesis; L-asparagine from L-aspartate (L-Gln route): step 1/1.</text>
</comment>
<dbReference type="SUPFAM" id="SSF56235">
    <property type="entry name" value="N-terminal nucleophile aminohydrolases (Ntn hydrolases)"/>
    <property type="match status" value="1"/>
</dbReference>
<keyword evidence="4 9" id="KW-0547">Nucleotide-binding</keyword>
<organism evidence="12 13">
    <name type="scientific">Luteibaculum oceani</name>
    <dbReference type="NCBI Taxonomy" id="1294296"/>
    <lineage>
        <taxon>Bacteria</taxon>
        <taxon>Pseudomonadati</taxon>
        <taxon>Bacteroidota</taxon>
        <taxon>Flavobacteriia</taxon>
        <taxon>Flavobacteriales</taxon>
        <taxon>Luteibaculaceae</taxon>
        <taxon>Luteibaculum</taxon>
    </lineage>
</organism>
<dbReference type="GO" id="GO:0006529">
    <property type="term" value="P:asparagine biosynthetic process"/>
    <property type="evidence" value="ECO:0007669"/>
    <property type="project" value="UniProtKB-KW"/>
</dbReference>
<evidence type="ECO:0000313" key="12">
    <source>
        <dbReference type="EMBL" id="TXC76099.1"/>
    </source>
</evidence>
<comment type="catalytic activity">
    <reaction evidence="7">
        <text>L-aspartate + L-glutamine + ATP + H2O = L-asparagine + L-glutamate + AMP + diphosphate + H(+)</text>
        <dbReference type="Rhea" id="RHEA:12228"/>
        <dbReference type="ChEBI" id="CHEBI:15377"/>
        <dbReference type="ChEBI" id="CHEBI:15378"/>
        <dbReference type="ChEBI" id="CHEBI:29985"/>
        <dbReference type="ChEBI" id="CHEBI:29991"/>
        <dbReference type="ChEBI" id="CHEBI:30616"/>
        <dbReference type="ChEBI" id="CHEBI:33019"/>
        <dbReference type="ChEBI" id="CHEBI:58048"/>
        <dbReference type="ChEBI" id="CHEBI:58359"/>
        <dbReference type="ChEBI" id="CHEBI:456215"/>
        <dbReference type="EC" id="6.3.5.4"/>
    </reaction>
</comment>
<dbReference type="InterPro" id="IPR001962">
    <property type="entry name" value="Asn_synthase"/>
</dbReference>
<dbReference type="PIRSF" id="PIRSF001589">
    <property type="entry name" value="Asn_synthetase_glu-h"/>
    <property type="match status" value="1"/>
</dbReference>
<evidence type="ECO:0000256" key="6">
    <source>
        <dbReference type="ARBA" id="ARBA00022962"/>
    </source>
</evidence>
<dbReference type="PROSITE" id="PS51278">
    <property type="entry name" value="GATASE_TYPE_2"/>
    <property type="match status" value="1"/>
</dbReference>
<dbReference type="Pfam" id="PF00733">
    <property type="entry name" value="Asn_synthase"/>
    <property type="match status" value="1"/>
</dbReference>
<keyword evidence="12" id="KW-0436">Ligase</keyword>
<dbReference type="InterPro" id="IPR051786">
    <property type="entry name" value="ASN_synthetase/amidase"/>
</dbReference>
<feature type="domain" description="Glutamine amidotransferase type-2" evidence="11">
    <location>
        <begin position="2"/>
        <end position="214"/>
    </location>
</feature>
<dbReference type="GO" id="GO:0005524">
    <property type="term" value="F:ATP binding"/>
    <property type="evidence" value="ECO:0007669"/>
    <property type="project" value="UniProtKB-KW"/>
</dbReference>
<evidence type="ECO:0000259" key="11">
    <source>
        <dbReference type="PROSITE" id="PS51278"/>
    </source>
</evidence>
<dbReference type="SUPFAM" id="SSF52402">
    <property type="entry name" value="Adenine nucleotide alpha hydrolases-like"/>
    <property type="match status" value="1"/>
</dbReference>
<dbReference type="InterPro" id="IPR006426">
    <property type="entry name" value="Asn_synth_AEB"/>
</dbReference>
<evidence type="ECO:0000256" key="3">
    <source>
        <dbReference type="ARBA" id="ARBA00012737"/>
    </source>
</evidence>
<dbReference type="InterPro" id="IPR014729">
    <property type="entry name" value="Rossmann-like_a/b/a_fold"/>
</dbReference>
<evidence type="ECO:0000256" key="4">
    <source>
        <dbReference type="ARBA" id="ARBA00022741"/>
    </source>
</evidence>
<feature type="site" description="Important for beta-aspartyl-AMP intermediate formation" evidence="10">
    <location>
        <position position="369"/>
    </location>
</feature>
<feature type="active site" description="For GATase activity" evidence="8">
    <location>
        <position position="2"/>
    </location>
</feature>
<dbReference type="CDD" id="cd00712">
    <property type="entry name" value="AsnB"/>
    <property type="match status" value="1"/>
</dbReference>
<dbReference type="GO" id="GO:0004066">
    <property type="term" value="F:asparagine synthase (glutamine-hydrolyzing) activity"/>
    <property type="evidence" value="ECO:0007669"/>
    <property type="project" value="UniProtKB-EC"/>
</dbReference>
<evidence type="ECO:0000256" key="5">
    <source>
        <dbReference type="ARBA" id="ARBA00022840"/>
    </source>
</evidence>
<keyword evidence="5 9" id="KW-0067">ATP-binding</keyword>
<comment type="caution">
    <text evidence="12">The sequence shown here is derived from an EMBL/GenBank/DDBJ whole genome shotgun (WGS) entry which is preliminary data.</text>
</comment>
<evidence type="ECO:0000256" key="2">
    <source>
        <dbReference type="ARBA" id="ARBA00005752"/>
    </source>
</evidence>
<protein>
    <recommendedName>
        <fullName evidence="3">asparagine synthase (glutamine-hydrolyzing)</fullName>
        <ecNumber evidence="3">6.3.5.4</ecNumber>
    </recommendedName>
</protein>
<dbReference type="CDD" id="cd01991">
    <property type="entry name" value="Asn_synthase_B_C"/>
    <property type="match status" value="1"/>
</dbReference>
<dbReference type="Gene3D" id="3.60.20.10">
    <property type="entry name" value="Glutamine Phosphoribosylpyrophosphate, subunit 1, domain 1"/>
    <property type="match status" value="1"/>
</dbReference>
<keyword evidence="13" id="KW-1185">Reference proteome</keyword>
<dbReference type="PANTHER" id="PTHR43284">
    <property type="entry name" value="ASPARAGINE SYNTHETASE (GLUTAMINE-HYDROLYZING)"/>
    <property type="match status" value="1"/>
</dbReference>
<feature type="binding site" evidence="9">
    <location>
        <begin position="367"/>
        <end position="368"/>
    </location>
    <ligand>
        <name>ATP</name>
        <dbReference type="ChEBI" id="CHEBI:30616"/>
    </ligand>
</feature>
<feature type="binding site" evidence="9">
    <location>
        <position position="294"/>
    </location>
    <ligand>
        <name>ATP</name>
        <dbReference type="ChEBI" id="CHEBI:30616"/>
    </ligand>
</feature>
<dbReference type="Gene3D" id="3.40.50.620">
    <property type="entry name" value="HUPs"/>
    <property type="match status" value="1"/>
</dbReference>
<evidence type="ECO:0000256" key="10">
    <source>
        <dbReference type="PIRSR" id="PIRSR001589-3"/>
    </source>
</evidence>
<evidence type="ECO:0000313" key="13">
    <source>
        <dbReference type="Proteomes" id="UP000321168"/>
    </source>
</evidence>
<feature type="binding site" evidence="9">
    <location>
        <position position="101"/>
    </location>
    <ligand>
        <name>L-glutamine</name>
        <dbReference type="ChEBI" id="CHEBI:58359"/>
    </ligand>
</feature>
<keyword evidence="6 8" id="KW-0315">Glutamine amidotransferase</keyword>
<dbReference type="EC" id="6.3.5.4" evidence="3"/>